<reference evidence="5" key="1">
    <citation type="submission" date="2020-04" db="EMBL/GenBank/DDBJ databases">
        <authorList>
            <person name="Zhang T."/>
        </authorList>
    </citation>
    <scope>NUCLEOTIDE SEQUENCE</scope>
    <source>
        <strain evidence="5">HKST-UBA02</strain>
    </source>
</reference>
<keyword evidence="2" id="KW-0472">Membrane</keyword>
<keyword evidence="1" id="KW-0732">Signal</keyword>
<dbReference type="InterPro" id="IPR032812">
    <property type="entry name" value="SbsA_Ig"/>
</dbReference>
<keyword evidence="2" id="KW-0812">Transmembrane</keyword>
<organism evidence="5 6">
    <name type="scientific">candidate division WWE3 bacterium</name>
    <dbReference type="NCBI Taxonomy" id="2053526"/>
    <lineage>
        <taxon>Bacteria</taxon>
        <taxon>Katanobacteria</taxon>
    </lineage>
</organism>
<gene>
    <name evidence="5" type="ORF">KC573_00500</name>
</gene>
<dbReference type="Pfam" id="PF13529">
    <property type="entry name" value="Peptidase_C39_2"/>
    <property type="match status" value="1"/>
</dbReference>
<feature type="domain" description="SbsA Ig-like" evidence="3">
    <location>
        <begin position="307"/>
        <end position="402"/>
    </location>
</feature>
<feature type="domain" description="Peptidase C39-like" evidence="4">
    <location>
        <begin position="508"/>
        <end position="649"/>
    </location>
</feature>
<accession>A0A955RWY2</accession>
<evidence type="ECO:0000313" key="6">
    <source>
        <dbReference type="Proteomes" id="UP000699691"/>
    </source>
</evidence>
<protein>
    <submittedName>
        <fullName evidence="5">Ig-like domain-containing protein</fullName>
    </submittedName>
</protein>
<feature type="transmembrane region" description="Helical" evidence="2">
    <location>
        <begin position="68"/>
        <end position="90"/>
    </location>
</feature>
<feature type="transmembrane region" description="Helical" evidence="2">
    <location>
        <begin position="25"/>
        <end position="47"/>
    </location>
</feature>
<evidence type="ECO:0000259" key="3">
    <source>
        <dbReference type="Pfam" id="PF13205"/>
    </source>
</evidence>
<dbReference type="AlphaFoldDB" id="A0A955RWY2"/>
<sequence length="675" mass="76407">MLDSIDAQVLFKTFSLQHLYFEERFYAVLFFLGLIVILFFGTSHYWLQIYKKLRKHPDAKELFHGHMSLVHAFHDIIFISKIILIIYLGIVIRQTIQERPYVAWTNPSQNSRLTTAAPNITIHFTVPVDKDNITFYTSPVIEGEWIWSDGPAHLPLYQNVTFHPKESFYPNSHIVVYMVGLRSAWNSTDSHELALDYSAPRIPRVLGAKPDTNATNVPIDSTIEILYDGPVGPYIDTHVDIQPKVDDFEISLTPTSHLISFGEPLKQDQEYTISLYLTPRSYDVLTQEDIERGDSSKISEITFHTVTTPLINSFEPRGDTVMPDSTITITFDQEMQRPSVMKHFSIEPKIEGKLDWSDVNILTFTPDAPLPKDTSFTITLSEGMESVAGGATGEPIHLLFKTIGPVTPVAIYPTANTSGLDPQTTNISITFDQEVEHESAQKAFRISPAVAHSFEWEENTMKVITAGNLTFSTRYNVTLASGIETIYGLDSDQEYNFQFTTKSDIFSLSVPYYRQEETFTCNIAATRMALAYRGVILSEDAIQSAVGIGDNPNSNWVPGYGTHVDTIANFVSQYRKTTKHNDWNVPDMLREVEKGNPVIIWEYNRYSQPYGSFTLPSGIIGYKGMHSEVVRGYIGNIDNPSHILTNDPWRGQLTYDINTFKSVWSYLNNTALVIY</sequence>
<dbReference type="Proteomes" id="UP000699691">
    <property type="component" value="Unassembled WGS sequence"/>
</dbReference>
<evidence type="ECO:0000259" key="4">
    <source>
        <dbReference type="Pfam" id="PF13529"/>
    </source>
</evidence>
<dbReference type="Gene3D" id="2.60.40.3710">
    <property type="match status" value="3"/>
</dbReference>
<proteinExistence type="predicted"/>
<name>A0A955RWY2_UNCKA</name>
<evidence type="ECO:0000256" key="2">
    <source>
        <dbReference type="SAM" id="Phobius"/>
    </source>
</evidence>
<keyword evidence="2" id="KW-1133">Transmembrane helix</keyword>
<feature type="domain" description="SbsA Ig-like" evidence="3">
    <location>
        <begin position="409"/>
        <end position="501"/>
    </location>
</feature>
<reference evidence="5" key="2">
    <citation type="journal article" date="2021" name="Microbiome">
        <title>Successional dynamics and alternative stable states in a saline activated sludge microbial community over 9 years.</title>
        <authorList>
            <person name="Wang Y."/>
            <person name="Ye J."/>
            <person name="Ju F."/>
            <person name="Liu L."/>
            <person name="Boyd J.A."/>
            <person name="Deng Y."/>
            <person name="Parks D.H."/>
            <person name="Jiang X."/>
            <person name="Yin X."/>
            <person name="Woodcroft B.J."/>
            <person name="Tyson G.W."/>
            <person name="Hugenholtz P."/>
            <person name="Polz M.F."/>
            <person name="Zhang T."/>
        </authorList>
    </citation>
    <scope>NUCLEOTIDE SEQUENCE</scope>
    <source>
        <strain evidence="5">HKST-UBA02</strain>
    </source>
</reference>
<evidence type="ECO:0000256" key="1">
    <source>
        <dbReference type="ARBA" id="ARBA00022729"/>
    </source>
</evidence>
<dbReference type="Gene3D" id="3.90.70.10">
    <property type="entry name" value="Cysteine proteinases"/>
    <property type="match status" value="1"/>
</dbReference>
<dbReference type="Pfam" id="PF13205">
    <property type="entry name" value="Big_5"/>
    <property type="match status" value="2"/>
</dbReference>
<comment type="caution">
    <text evidence="5">The sequence shown here is derived from an EMBL/GenBank/DDBJ whole genome shotgun (WGS) entry which is preliminary data.</text>
</comment>
<dbReference type="InterPro" id="IPR039564">
    <property type="entry name" value="Peptidase_C39-like"/>
</dbReference>
<evidence type="ECO:0000313" key="5">
    <source>
        <dbReference type="EMBL" id="MCA9397285.1"/>
    </source>
</evidence>
<dbReference type="EMBL" id="JAGQKY010000011">
    <property type="protein sequence ID" value="MCA9397285.1"/>
    <property type="molecule type" value="Genomic_DNA"/>
</dbReference>